<gene>
    <name evidence="1" type="ORF">TSTA_010280</name>
</gene>
<evidence type="ECO:0000313" key="1">
    <source>
        <dbReference type="EMBL" id="EED15910.1"/>
    </source>
</evidence>
<name>B8MG43_TALSN</name>
<dbReference type="AlphaFoldDB" id="B8MG43"/>
<organism evidence="1 2">
    <name type="scientific">Talaromyces stipitatus (strain ATCC 10500 / CBS 375.48 / QM 6759 / NRRL 1006)</name>
    <name type="common">Penicillium stipitatum</name>
    <dbReference type="NCBI Taxonomy" id="441959"/>
    <lineage>
        <taxon>Eukaryota</taxon>
        <taxon>Fungi</taxon>
        <taxon>Dikarya</taxon>
        <taxon>Ascomycota</taxon>
        <taxon>Pezizomycotina</taxon>
        <taxon>Eurotiomycetes</taxon>
        <taxon>Eurotiomycetidae</taxon>
        <taxon>Eurotiales</taxon>
        <taxon>Trichocomaceae</taxon>
        <taxon>Talaromyces</taxon>
        <taxon>Talaromyces sect. Talaromyces</taxon>
    </lineage>
</organism>
<dbReference type="RefSeq" id="XP_002483144.1">
    <property type="nucleotide sequence ID" value="XM_002483099.1"/>
</dbReference>
<accession>B8MG43</accession>
<proteinExistence type="predicted"/>
<dbReference type="InParanoid" id="B8MG43"/>
<dbReference type="HOGENOM" id="CLU_051238_0_0_1"/>
<dbReference type="PhylomeDB" id="B8MG43"/>
<protein>
    <recommendedName>
        <fullName evidence="3">Transcription factor domain-containing protein</fullName>
    </recommendedName>
</protein>
<dbReference type="GeneID" id="8105667"/>
<evidence type="ECO:0008006" key="3">
    <source>
        <dbReference type="Google" id="ProtNLM"/>
    </source>
</evidence>
<dbReference type="OMA" id="HERMISL"/>
<dbReference type="CDD" id="cd12148">
    <property type="entry name" value="fungal_TF_MHR"/>
    <property type="match status" value="1"/>
</dbReference>
<dbReference type="Proteomes" id="UP000001745">
    <property type="component" value="Unassembled WGS sequence"/>
</dbReference>
<keyword evidence="2" id="KW-1185">Reference proteome</keyword>
<evidence type="ECO:0000313" key="2">
    <source>
        <dbReference type="Proteomes" id="UP000001745"/>
    </source>
</evidence>
<dbReference type="OrthoDB" id="270167at2759"/>
<dbReference type="EMBL" id="EQ962656">
    <property type="protein sequence ID" value="EED15910.1"/>
    <property type="molecule type" value="Genomic_DNA"/>
</dbReference>
<sequence length="348" mass="39888">MCMLMRPLTGKNHNDEPDPLRESMYKTVKRLFWEPATIEEATTTIIKAGLFLSIYEYGHAMLNSSFLTMTVCSSMAQIRELGGAHDCLNFPPFGSESMRQQDVLKLWWGLKIHERMISLENGYDIKPLNISESEIMNNARLELDLQSGKSHLEVDPHYFAYHLQARAAVWLDLVLKVVRDPGLITPIGRSQFQAVDRGLLRFLTILLSLGMGACCEAIAIGLNRLKMSNSFHFPEHDKLESSKAIETMLRILSDFFDDHLFKNPGFTMAHTAGPEGIFRETFPYFVHMTYVILLQMREHGRFDRLPSSYPSSLPLEKEVEALWAILNFSAEHWQIARDFISVFEKPRA</sequence>
<reference evidence="2" key="1">
    <citation type="journal article" date="2015" name="Genome Announc.">
        <title>Genome sequence of the AIDS-associated pathogen Penicillium marneffei (ATCC18224) and its near taxonomic relative Talaromyces stipitatus (ATCC10500).</title>
        <authorList>
            <person name="Nierman W.C."/>
            <person name="Fedorova-Abrams N.D."/>
            <person name="Andrianopoulos A."/>
        </authorList>
    </citation>
    <scope>NUCLEOTIDE SEQUENCE [LARGE SCALE GENOMIC DNA]</scope>
    <source>
        <strain evidence="2">ATCC 10500 / CBS 375.48 / QM 6759 / NRRL 1006</strain>
    </source>
</reference>
<dbReference type="VEuPathDB" id="FungiDB:TSTA_010280"/>